<gene>
    <name evidence="2" type="ORF">ACEN34_01370</name>
</gene>
<name>A0ABW8UDV6_9LACO</name>
<reference evidence="2 3" key="1">
    <citation type="submission" date="2024-08" db="EMBL/GenBank/DDBJ databases">
        <authorList>
            <person name="Arias E."/>
        </authorList>
    </citation>
    <scope>NUCLEOTIDE SEQUENCE [LARGE SCALE GENOMIC DNA]</scope>
    <source>
        <strain evidence="2 3">FAM 25317</strain>
    </source>
</reference>
<dbReference type="InterPro" id="IPR036291">
    <property type="entry name" value="NAD(P)-bd_dom_sf"/>
</dbReference>
<feature type="domain" description="Ketopantoate reductase N-terminal" evidence="1">
    <location>
        <begin position="8"/>
        <end position="107"/>
    </location>
</feature>
<dbReference type="Pfam" id="PF02558">
    <property type="entry name" value="ApbA"/>
    <property type="match status" value="1"/>
</dbReference>
<keyword evidence="3" id="KW-1185">Reference proteome</keyword>
<dbReference type="EMBL" id="JBGQPK010000003">
    <property type="protein sequence ID" value="MFL2028258.1"/>
    <property type="molecule type" value="Genomic_DNA"/>
</dbReference>
<dbReference type="RefSeq" id="WP_407136763.1">
    <property type="nucleotide sequence ID" value="NZ_JBGQPK010000003.1"/>
</dbReference>
<evidence type="ECO:0000313" key="2">
    <source>
        <dbReference type="EMBL" id="MFL2028258.1"/>
    </source>
</evidence>
<comment type="caution">
    <text evidence="2">The sequence shown here is derived from an EMBL/GenBank/DDBJ whole genome shotgun (WGS) entry which is preliminary data.</text>
</comment>
<dbReference type="SUPFAM" id="SSF51735">
    <property type="entry name" value="NAD(P)-binding Rossmann-fold domains"/>
    <property type="match status" value="1"/>
</dbReference>
<evidence type="ECO:0000313" key="3">
    <source>
        <dbReference type="Proteomes" id="UP001625389"/>
    </source>
</evidence>
<proteinExistence type="predicted"/>
<organism evidence="2 3">
    <name type="scientific">Loigolactobacillus zhaoyuanensis</name>
    <dbReference type="NCBI Taxonomy" id="2486017"/>
    <lineage>
        <taxon>Bacteria</taxon>
        <taxon>Bacillati</taxon>
        <taxon>Bacillota</taxon>
        <taxon>Bacilli</taxon>
        <taxon>Lactobacillales</taxon>
        <taxon>Lactobacillaceae</taxon>
        <taxon>Loigolactobacillus</taxon>
    </lineage>
</organism>
<accession>A0ABW8UDV6</accession>
<protein>
    <submittedName>
        <fullName evidence="2">Ketopantoate reductase family protein</fullName>
    </submittedName>
</protein>
<sequence length="302" mass="33477">MSEKQPRVLIFGAGVIGSAYAIKFIEAGIDLTLLARGNRFESLQKHGLLYKDKKTVKALKVNVIDTLANDDIYDFIIVTVRYDKAESALLALKNNQSPNIVTMISNPIGFSKWQAIIGTKLIPAFPGVGGQMNQGVLNARYMPKVLAATTFGEVNGSATARIEKLANLFKTAKRPYTINRDMQAYLMTHSVSDIAMLGSLYSDNKTTDKNTAKKITTTLKVYLSALQKAGITVNPAALKIVTKTANWLLNFFFMRWLQTKMVKEMRLAEYATSANNEIKKLKGDLLQFLGQNNGTLKQKNIE</sequence>
<dbReference type="Gene3D" id="3.40.50.720">
    <property type="entry name" value="NAD(P)-binding Rossmann-like Domain"/>
    <property type="match status" value="1"/>
</dbReference>
<dbReference type="InterPro" id="IPR013332">
    <property type="entry name" value="KPR_N"/>
</dbReference>
<dbReference type="Proteomes" id="UP001625389">
    <property type="component" value="Unassembled WGS sequence"/>
</dbReference>
<evidence type="ECO:0000259" key="1">
    <source>
        <dbReference type="Pfam" id="PF02558"/>
    </source>
</evidence>